<accession>A0A9W7ZTF6</accession>
<dbReference type="SMART" id="SM00472">
    <property type="entry name" value="MIR"/>
    <property type="match status" value="3"/>
</dbReference>
<evidence type="ECO:0000256" key="2">
    <source>
        <dbReference type="ARBA" id="ARBA00022737"/>
    </source>
</evidence>
<keyword evidence="6" id="KW-1185">Reference proteome</keyword>
<feature type="domain" description="MIR" evidence="4">
    <location>
        <begin position="104"/>
        <end position="157"/>
    </location>
</feature>
<dbReference type="CDD" id="cd23279">
    <property type="entry name" value="beta-trefoil_MIR_SDF2-like"/>
    <property type="match status" value="1"/>
</dbReference>
<dbReference type="OrthoDB" id="5588846at2759"/>
<protein>
    <recommendedName>
        <fullName evidence="4">MIR domain-containing protein</fullName>
    </recommendedName>
</protein>
<feature type="chain" id="PRO_5040935072" description="MIR domain-containing protein" evidence="3">
    <location>
        <begin position="20"/>
        <end position="223"/>
    </location>
</feature>
<evidence type="ECO:0000313" key="5">
    <source>
        <dbReference type="EMBL" id="KAJ1915753.1"/>
    </source>
</evidence>
<dbReference type="SUPFAM" id="SSF82109">
    <property type="entry name" value="MIR domain"/>
    <property type="match status" value="1"/>
</dbReference>
<sequence>MPSLAARLRFLLGVTLVATALLASTNQSATPDPEKGFEWVTYGSSFKLTHRATQTKLYSKDVRYGSGSGQRSVTAVAKKDDPVSLWTVQGPISNDATNAPPVRGTKVPCGATVRLQHVTSMKFYLHSHNFQSPLSQQFEVSAFDGVDGGDHWVLECAKGESHWLREKPVFLRHVDTQGYLAAAAEHKYSSPIDGHLEVVGAKRRGDQAKWVAEDGFYFQAREA</sequence>
<dbReference type="InterPro" id="IPR036300">
    <property type="entry name" value="MIR_dom_sf"/>
</dbReference>
<organism evidence="5 6">
    <name type="scientific">Tieghemiomyces parasiticus</name>
    <dbReference type="NCBI Taxonomy" id="78921"/>
    <lineage>
        <taxon>Eukaryota</taxon>
        <taxon>Fungi</taxon>
        <taxon>Fungi incertae sedis</taxon>
        <taxon>Zoopagomycota</taxon>
        <taxon>Kickxellomycotina</taxon>
        <taxon>Dimargaritomycetes</taxon>
        <taxon>Dimargaritales</taxon>
        <taxon>Dimargaritaceae</taxon>
        <taxon>Tieghemiomyces</taxon>
    </lineage>
</organism>
<dbReference type="Gene3D" id="2.80.10.50">
    <property type="match status" value="1"/>
</dbReference>
<keyword evidence="1 3" id="KW-0732">Signal</keyword>
<evidence type="ECO:0000256" key="1">
    <source>
        <dbReference type="ARBA" id="ARBA00022729"/>
    </source>
</evidence>
<dbReference type="AlphaFoldDB" id="A0A9W7ZTF6"/>
<keyword evidence="2" id="KW-0677">Repeat</keyword>
<evidence type="ECO:0000256" key="3">
    <source>
        <dbReference type="SAM" id="SignalP"/>
    </source>
</evidence>
<dbReference type="Proteomes" id="UP001150569">
    <property type="component" value="Unassembled WGS sequence"/>
</dbReference>
<comment type="caution">
    <text evidence="5">The sequence shown here is derived from an EMBL/GenBank/DDBJ whole genome shotgun (WGS) entry which is preliminary data.</text>
</comment>
<feature type="signal peptide" evidence="3">
    <location>
        <begin position="1"/>
        <end position="19"/>
    </location>
</feature>
<evidence type="ECO:0000313" key="6">
    <source>
        <dbReference type="Proteomes" id="UP001150569"/>
    </source>
</evidence>
<reference evidence="5" key="1">
    <citation type="submission" date="2022-07" db="EMBL/GenBank/DDBJ databases">
        <title>Phylogenomic reconstructions and comparative analyses of Kickxellomycotina fungi.</title>
        <authorList>
            <person name="Reynolds N.K."/>
            <person name="Stajich J.E."/>
            <person name="Barry K."/>
            <person name="Grigoriev I.V."/>
            <person name="Crous P."/>
            <person name="Smith M.E."/>
        </authorList>
    </citation>
    <scope>NUCLEOTIDE SEQUENCE</scope>
    <source>
        <strain evidence="5">RSA 861</strain>
    </source>
</reference>
<dbReference type="PROSITE" id="PS50919">
    <property type="entry name" value="MIR"/>
    <property type="match status" value="2"/>
</dbReference>
<name>A0A9W7ZTF6_9FUNG</name>
<evidence type="ECO:0000259" key="4">
    <source>
        <dbReference type="PROSITE" id="PS50919"/>
    </source>
</evidence>
<dbReference type="InterPro" id="IPR016093">
    <property type="entry name" value="MIR_motif"/>
</dbReference>
<dbReference type="EMBL" id="JANBPT010000615">
    <property type="protein sequence ID" value="KAJ1915753.1"/>
    <property type="molecule type" value="Genomic_DNA"/>
</dbReference>
<dbReference type="PANTHER" id="PTHR46809:SF2">
    <property type="entry name" value="GH21273P"/>
    <property type="match status" value="1"/>
</dbReference>
<proteinExistence type="predicted"/>
<feature type="domain" description="MIR" evidence="4">
    <location>
        <begin position="37"/>
        <end position="91"/>
    </location>
</feature>
<dbReference type="PANTHER" id="PTHR46809">
    <property type="entry name" value="STROMAL CELL-DERIVED FACTOR 2-LIKE PROTEIN"/>
    <property type="match status" value="1"/>
</dbReference>
<gene>
    <name evidence="5" type="ORF">IWQ60_008340</name>
</gene>